<dbReference type="AlphaFoldDB" id="A0AAV7R5U8"/>
<accession>A0AAV7R5U8</accession>
<proteinExistence type="predicted"/>
<evidence type="ECO:0000313" key="2">
    <source>
        <dbReference type="Proteomes" id="UP001066276"/>
    </source>
</evidence>
<keyword evidence="2" id="KW-1185">Reference proteome</keyword>
<organism evidence="1 2">
    <name type="scientific">Pleurodeles waltl</name>
    <name type="common">Iberian ribbed newt</name>
    <dbReference type="NCBI Taxonomy" id="8319"/>
    <lineage>
        <taxon>Eukaryota</taxon>
        <taxon>Metazoa</taxon>
        <taxon>Chordata</taxon>
        <taxon>Craniata</taxon>
        <taxon>Vertebrata</taxon>
        <taxon>Euteleostomi</taxon>
        <taxon>Amphibia</taxon>
        <taxon>Batrachia</taxon>
        <taxon>Caudata</taxon>
        <taxon>Salamandroidea</taxon>
        <taxon>Salamandridae</taxon>
        <taxon>Pleurodelinae</taxon>
        <taxon>Pleurodeles</taxon>
    </lineage>
</organism>
<gene>
    <name evidence="1" type="ORF">NDU88_012327</name>
</gene>
<protein>
    <submittedName>
        <fullName evidence="1">Uncharacterized protein</fullName>
    </submittedName>
</protein>
<dbReference type="EMBL" id="JANPWB010000010">
    <property type="protein sequence ID" value="KAJ1146045.1"/>
    <property type="molecule type" value="Genomic_DNA"/>
</dbReference>
<dbReference type="Proteomes" id="UP001066276">
    <property type="component" value="Chromosome 6"/>
</dbReference>
<comment type="caution">
    <text evidence="1">The sequence shown here is derived from an EMBL/GenBank/DDBJ whole genome shotgun (WGS) entry which is preliminary data.</text>
</comment>
<name>A0AAV7R5U8_PLEWA</name>
<sequence>MVRTECVSRGLGRAPPARPRGCGCGPWRSKCRVLLDPPLYPPELKDDTLSTLFEKEISRDPAYFLLSNFPQTAKSRVTSSFLDFGFVLAKREIARNWKVTQGPRALVWHKYLLRWADYKGALLTLEVQRLGVHVGEGSGGSVLVEELRCFLSRPDDSTVGSS</sequence>
<evidence type="ECO:0000313" key="1">
    <source>
        <dbReference type="EMBL" id="KAJ1146045.1"/>
    </source>
</evidence>
<reference evidence="1" key="1">
    <citation type="journal article" date="2022" name="bioRxiv">
        <title>Sequencing and chromosome-scale assembly of the giantPleurodeles waltlgenome.</title>
        <authorList>
            <person name="Brown T."/>
            <person name="Elewa A."/>
            <person name="Iarovenko S."/>
            <person name="Subramanian E."/>
            <person name="Araus A.J."/>
            <person name="Petzold A."/>
            <person name="Susuki M."/>
            <person name="Suzuki K.-i.T."/>
            <person name="Hayashi T."/>
            <person name="Toyoda A."/>
            <person name="Oliveira C."/>
            <person name="Osipova E."/>
            <person name="Leigh N.D."/>
            <person name="Simon A."/>
            <person name="Yun M.H."/>
        </authorList>
    </citation>
    <scope>NUCLEOTIDE SEQUENCE</scope>
    <source>
        <strain evidence="1">20211129_DDA</strain>
        <tissue evidence="1">Liver</tissue>
    </source>
</reference>